<evidence type="ECO:0000256" key="4">
    <source>
        <dbReference type="ARBA" id="ARBA00022603"/>
    </source>
</evidence>
<dbReference type="SMART" id="SM00342">
    <property type="entry name" value="HTH_ARAC"/>
    <property type="match status" value="1"/>
</dbReference>
<feature type="binding site" evidence="13">
    <location>
        <position position="33"/>
    </location>
    <ligand>
        <name>Zn(2+)</name>
        <dbReference type="ChEBI" id="CHEBI:29105"/>
    </ligand>
</feature>
<accession>A0A1M5K9M6</accession>
<evidence type="ECO:0000256" key="13">
    <source>
        <dbReference type="PIRSR" id="PIRSR000409-3"/>
    </source>
</evidence>
<dbReference type="InterPro" id="IPR014048">
    <property type="entry name" value="MethylDNA_cys_MeTrfase_DNA-bd"/>
</dbReference>
<dbReference type="Proteomes" id="UP000184000">
    <property type="component" value="Unassembled WGS sequence"/>
</dbReference>
<keyword evidence="4" id="KW-0489">Methyltransferase</keyword>
<evidence type="ECO:0000256" key="2">
    <source>
        <dbReference type="ARBA" id="ARBA00008711"/>
    </source>
</evidence>
<dbReference type="InterPro" id="IPR036388">
    <property type="entry name" value="WH-like_DNA-bd_sf"/>
</dbReference>
<evidence type="ECO:0000256" key="8">
    <source>
        <dbReference type="ARBA" id="ARBA00023159"/>
    </source>
</evidence>
<keyword evidence="7" id="KW-0805">Transcription regulation</keyword>
<dbReference type="NCBIfam" id="TIGR00589">
    <property type="entry name" value="ogt"/>
    <property type="match status" value="1"/>
</dbReference>
<dbReference type="PIRSF" id="PIRSF000409">
    <property type="entry name" value="Ada"/>
    <property type="match status" value="1"/>
</dbReference>
<dbReference type="Gene3D" id="3.40.10.10">
    <property type="entry name" value="DNA Methylphosphotriester Repair Domain"/>
    <property type="match status" value="1"/>
</dbReference>
<dbReference type="GeneID" id="98639483"/>
<keyword evidence="8" id="KW-0010">Activator</keyword>
<dbReference type="Gene3D" id="1.10.10.60">
    <property type="entry name" value="Homeodomain-like"/>
    <property type="match status" value="1"/>
</dbReference>
<dbReference type="SUPFAM" id="SSF57884">
    <property type="entry name" value="Ada DNA repair protein, N-terminal domain (N-Ada 10)"/>
    <property type="match status" value="1"/>
</dbReference>
<evidence type="ECO:0000256" key="6">
    <source>
        <dbReference type="ARBA" id="ARBA00022763"/>
    </source>
</evidence>
<evidence type="ECO:0000256" key="1">
    <source>
        <dbReference type="ARBA" id="ARBA00001286"/>
    </source>
</evidence>
<dbReference type="GO" id="GO:0032259">
    <property type="term" value="P:methylation"/>
    <property type="evidence" value="ECO:0007669"/>
    <property type="project" value="UniProtKB-KW"/>
</dbReference>
<keyword evidence="5" id="KW-0808">Transferase</keyword>
<dbReference type="PANTHER" id="PTHR10815:SF5">
    <property type="entry name" value="METHYLATED-DNA--PROTEIN-CYSTEINE METHYLTRANSFERASE"/>
    <property type="match status" value="1"/>
</dbReference>
<feature type="active site" description="Nucleophile; methyl group acceptor from either O6-methylguanine or O4-methylthymine" evidence="12">
    <location>
        <position position="312"/>
    </location>
</feature>
<evidence type="ECO:0000256" key="7">
    <source>
        <dbReference type="ARBA" id="ARBA00023015"/>
    </source>
</evidence>
<feature type="binding site" evidence="13">
    <location>
        <position position="37"/>
    </location>
    <ligand>
        <name>Zn(2+)</name>
        <dbReference type="ChEBI" id="CHEBI:29105"/>
    </ligand>
</feature>
<evidence type="ECO:0000256" key="9">
    <source>
        <dbReference type="ARBA" id="ARBA00023163"/>
    </source>
</evidence>
<dbReference type="GO" id="GO:0003700">
    <property type="term" value="F:DNA-binding transcription factor activity"/>
    <property type="evidence" value="ECO:0007669"/>
    <property type="project" value="InterPro"/>
</dbReference>
<protein>
    <recommendedName>
        <fullName evidence="3">methylated-DNA--[protein]-cysteine S-methyltransferase</fullName>
        <ecNumber evidence="3">2.1.1.63</ecNumber>
    </recommendedName>
</protein>
<comment type="catalytic activity">
    <reaction evidence="11">
        <text>a 6-O-methyl-2'-deoxyguanosine in DNA + L-cysteinyl-[protein] = S-methyl-L-cysteinyl-[protein] + a 2'-deoxyguanosine in DNA</text>
        <dbReference type="Rhea" id="RHEA:24000"/>
        <dbReference type="Rhea" id="RHEA-COMP:10131"/>
        <dbReference type="Rhea" id="RHEA-COMP:10132"/>
        <dbReference type="Rhea" id="RHEA-COMP:11367"/>
        <dbReference type="Rhea" id="RHEA-COMP:11368"/>
        <dbReference type="ChEBI" id="CHEBI:29950"/>
        <dbReference type="ChEBI" id="CHEBI:82612"/>
        <dbReference type="ChEBI" id="CHEBI:85445"/>
        <dbReference type="ChEBI" id="CHEBI:85448"/>
        <dbReference type="EC" id="2.1.1.63"/>
    </reaction>
</comment>
<dbReference type="Pfam" id="PF01035">
    <property type="entry name" value="DNA_binding_1"/>
    <property type="match status" value="1"/>
</dbReference>
<dbReference type="GO" id="GO:0006281">
    <property type="term" value="P:DNA repair"/>
    <property type="evidence" value="ECO:0007669"/>
    <property type="project" value="UniProtKB-KW"/>
</dbReference>
<evidence type="ECO:0000256" key="10">
    <source>
        <dbReference type="ARBA" id="ARBA00023204"/>
    </source>
</evidence>
<sequence>MLDFDHCWQALSDRDASFDGRFVFAVHSTRIFCRPSCPARRPRRDGVSFFQHVSEAEAAGFRACRRCSPQGQSLAEQLDELVIAACRLLDESDEPITLDQLAGRIGLSSSHLARAFKTRTGMTPRAWAAARRRARLEMQLPAAESVLGAALDAGYGSTRGAYQNAAALSPAQRRRKAAGETLRYAISPCPLGLLLIAASDKGVCALLFGDEEQALLDELHSRFSAAELTPDQTGLGEWLDRIVAQLKEPSRAAQLPLDLRGTAFQQQVWRALQQIPSGETRRYGELATELGSHARAVARACASNPVGLLVPCHRVVGANQALTGYRWGVERKGALLESERDESGA</sequence>
<dbReference type="SUPFAM" id="SSF46689">
    <property type="entry name" value="Homeodomain-like"/>
    <property type="match status" value="1"/>
</dbReference>
<dbReference type="FunFam" id="1.10.10.10:FF:000214">
    <property type="entry name" value="Methylated-DNA--protein-cysteine methyltransferase"/>
    <property type="match status" value="1"/>
</dbReference>
<dbReference type="InterPro" id="IPR035451">
    <property type="entry name" value="Ada-like_dom_sf"/>
</dbReference>
<dbReference type="PROSITE" id="PS01124">
    <property type="entry name" value="HTH_ARAC_FAMILY_2"/>
    <property type="match status" value="1"/>
</dbReference>
<dbReference type="RefSeq" id="WP_073298850.1">
    <property type="nucleotide sequence ID" value="NZ_FQXA01000001.1"/>
</dbReference>
<dbReference type="InterPro" id="IPR001497">
    <property type="entry name" value="MethylDNA_cys_MeTrfase_AS"/>
</dbReference>
<dbReference type="GO" id="GO:0043565">
    <property type="term" value="F:sequence-specific DNA binding"/>
    <property type="evidence" value="ECO:0007669"/>
    <property type="project" value="InterPro"/>
</dbReference>
<dbReference type="Gene3D" id="3.30.160.70">
    <property type="entry name" value="Methylated DNA-protein cysteine methyltransferase domain"/>
    <property type="match status" value="1"/>
</dbReference>
<reference evidence="15 16" key="1">
    <citation type="submission" date="2016-11" db="EMBL/GenBank/DDBJ databases">
        <authorList>
            <person name="Jaros S."/>
            <person name="Januszkiewicz K."/>
            <person name="Wedrychowicz H."/>
        </authorList>
    </citation>
    <scope>NUCLEOTIDE SEQUENCE [LARGE SCALE GENOMIC DNA]</scope>
    <source>
        <strain evidence="15 16">DSM 18231</strain>
    </source>
</reference>
<dbReference type="CDD" id="cd06445">
    <property type="entry name" value="ATase"/>
    <property type="match status" value="1"/>
</dbReference>
<dbReference type="AlphaFoldDB" id="A0A1M5K9M6"/>
<evidence type="ECO:0000313" key="15">
    <source>
        <dbReference type="EMBL" id="SHG49552.1"/>
    </source>
</evidence>
<organism evidence="15 16">
    <name type="scientific">Stutzerimonas xanthomarina DSM 18231</name>
    <dbReference type="NCBI Taxonomy" id="1403346"/>
    <lineage>
        <taxon>Bacteria</taxon>
        <taxon>Pseudomonadati</taxon>
        <taxon>Pseudomonadota</taxon>
        <taxon>Gammaproteobacteria</taxon>
        <taxon>Pseudomonadales</taxon>
        <taxon>Pseudomonadaceae</taxon>
        <taxon>Stutzerimonas</taxon>
    </lineage>
</organism>
<dbReference type="NCBIfam" id="NF011964">
    <property type="entry name" value="PRK15435.1"/>
    <property type="match status" value="1"/>
</dbReference>
<evidence type="ECO:0000256" key="12">
    <source>
        <dbReference type="PIRSR" id="PIRSR000409-1"/>
    </source>
</evidence>
<dbReference type="Gene3D" id="1.10.10.10">
    <property type="entry name" value="Winged helix-like DNA-binding domain superfamily/Winged helix DNA-binding domain"/>
    <property type="match status" value="1"/>
</dbReference>
<evidence type="ECO:0000256" key="3">
    <source>
        <dbReference type="ARBA" id="ARBA00011918"/>
    </source>
</evidence>
<evidence type="ECO:0000256" key="5">
    <source>
        <dbReference type="ARBA" id="ARBA00022679"/>
    </source>
</evidence>
<dbReference type="EC" id="2.1.1.63" evidence="3"/>
<keyword evidence="9" id="KW-0804">Transcription</keyword>
<dbReference type="InterPro" id="IPR008332">
    <property type="entry name" value="MethylG_MeTrfase_N"/>
</dbReference>
<keyword evidence="13" id="KW-0862">Zinc</keyword>
<dbReference type="Pfam" id="PF12833">
    <property type="entry name" value="HTH_18"/>
    <property type="match status" value="1"/>
</dbReference>
<comment type="cofactor">
    <cofactor evidence="13">
        <name>Zn(2+)</name>
        <dbReference type="ChEBI" id="CHEBI:29105"/>
    </cofactor>
    <text evidence="13">Binds 1 zinc ion per subunit.</text>
</comment>
<dbReference type="InterPro" id="IPR004026">
    <property type="entry name" value="Ada_DNA_repair_Zn-bd"/>
</dbReference>
<evidence type="ECO:0000313" key="16">
    <source>
        <dbReference type="Proteomes" id="UP000184000"/>
    </source>
</evidence>
<dbReference type="Pfam" id="PF02870">
    <property type="entry name" value="Methyltransf_1N"/>
    <property type="match status" value="1"/>
</dbReference>
<feature type="binding site" evidence="13">
    <location>
        <position position="64"/>
    </location>
    <ligand>
        <name>Zn(2+)</name>
        <dbReference type="ChEBI" id="CHEBI:29105"/>
    </ligand>
</feature>
<feature type="binding site" evidence="13">
    <location>
        <position position="67"/>
    </location>
    <ligand>
        <name>Zn(2+)</name>
        <dbReference type="ChEBI" id="CHEBI:29105"/>
    </ligand>
</feature>
<dbReference type="PANTHER" id="PTHR10815">
    <property type="entry name" value="METHYLATED-DNA--PROTEIN-CYSTEINE METHYLTRANSFERASE"/>
    <property type="match status" value="1"/>
</dbReference>
<dbReference type="InterPro" id="IPR036631">
    <property type="entry name" value="MGMT_N_sf"/>
</dbReference>
<dbReference type="InterPro" id="IPR016221">
    <property type="entry name" value="Bifunct_regulatory_prot_Ada"/>
</dbReference>
<keyword evidence="6" id="KW-0227">DNA damage</keyword>
<evidence type="ECO:0000256" key="11">
    <source>
        <dbReference type="ARBA" id="ARBA00049348"/>
    </source>
</evidence>
<dbReference type="SUPFAM" id="SSF46767">
    <property type="entry name" value="Methylated DNA-protein cysteine methyltransferase, C-terminal domain"/>
    <property type="match status" value="1"/>
</dbReference>
<gene>
    <name evidence="15" type="ORF">SAMN02744645_0353</name>
</gene>
<dbReference type="GO" id="GO:0008270">
    <property type="term" value="F:zinc ion binding"/>
    <property type="evidence" value="ECO:0007669"/>
    <property type="project" value="InterPro"/>
</dbReference>
<keyword evidence="10" id="KW-0234">DNA repair</keyword>
<dbReference type="InterPro" id="IPR036217">
    <property type="entry name" value="MethylDNA_cys_MeTrfase_DNAb"/>
</dbReference>
<evidence type="ECO:0000259" key="14">
    <source>
        <dbReference type="PROSITE" id="PS01124"/>
    </source>
</evidence>
<feature type="domain" description="HTH araC/xylS-type" evidence="14">
    <location>
        <begin position="79"/>
        <end position="158"/>
    </location>
</feature>
<name>A0A1M5K9M6_9GAMM</name>
<dbReference type="InterPro" id="IPR018060">
    <property type="entry name" value="HTH_AraC"/>
</dbReference>
<dbReference type="Pfam" id="PF02805">
    <property type="entry name" value="Ada_Zn_binding"/>
    <property type="match status" value="1"/>
</dbReference>
<dbReference type="InterPro" id="IPR009057">
    <property type="entry name" value="Homeodomain-like_sf"/>
</dbReference>
<dbReference type="EMBL" id="FQXA01000001">
    <property type="protein sequence ID" value="SHG49552.1"/>
    <property type="molecule type" value="Genomic_DNA"/>
</dbReference>
<feature type="active site" description="Nucleophile; methyl group acceptor from methylphosphotriester" evidence="12">
    <location>
        <position position="33"/>
    </location>
</feature>
<dbReference type="SUPFAM" id="SSF53155">
    <property type="entry name" value="Methylated DNA-protein cysteine methyltransferase domain"/>
    <property type="match status" value="1"/>
</dbReference>
<comment type="similarity">
    <text evidence="2">Belongs to the MGMT family.</text>
</comment>
<dbReference type="GO" id="GO:0003908">
    <property type="term" value="F:methylated-DNA-[protein]-cysteine S-methyltransferase activity"/>
    <property type="evidence" value="ECO:0007669"/>
    <property type="project" value="UniProtKB-EC"/>
</dbReference>
<dbReference type="PROSITE" id="PS00374">
    <property type="entry name" value="MGMT"/>
    <property type="match status" value="1"/>
</dbReference>
<comment type="catalytic activity">
    <reaction evidence="1">
        <text>a 4-O-methyl-thymidine in DNA + L-cysteinyl-[protein] = a thymidine in DNA + S-methyl-L-cysteinyl-[protein]</text>
        <dbReference type="Rhea" id="RHEA:53428"/>
        <dbReference type="Rhea" id="RHEA-COMP:10131"/>
        <dbReference type="Rhea" id="RHEA-COMP:10132"/>
        <dbReference type="Rhea" id="RHEA-COMP:13555"/>
        <dbReference type="Rhea" id="RHEA-COMP:13556"/>
        <dbReference type="ChEBI" id="CHEBI:29950"/>
        <dbReference type="ChEBI" id="CHEBI:82612"/>
        <dbReference type="ChEBI" id="CHEBI:137386"/>
        <dbReference type="ChEBI" id="CHEBI:137387"/>
        <dbReference type="EC" id="2.1.1.63"/>
    </reaction>
</comment>
<proteinExistence type="inferred from homology"/>
<keyword evidence="13" id="KW-0479">Metal-binding</keyword>